<proteinExistence type="predicted"/>
<gene>
    <name evidence="2" type="ORF">HELGO_WM51679</name>
</gene>
<evidence type="ECO:0000313" key="2">
    <source>
        <dbReference type="EMBL" id="CAA6826781.1"/>
    </source>
</evidence>
<name>A0A6S6TW11_9BACT</name>
<feature type="region of interest" description="Disordered" evidence="1">
    <location>
        <begin position="21"/>
        <end position="44"/>
    </location>
</feature>
<reference evidence="2" key="1">
    <citation type="submission" date="2020-01" db="EMBL/GenBank/DDBJ databases">
        <authorList>
            <person name="Meier V. D."/>
            <person name="Meier V D."/>
        </authorList>
    </citation>
    <scope>NUCLEOTIDE SEQUENCE</scope>
    <source>
        <strain evidence="2">HLG_WM_MAG_10</strain>
    </source>
</reference>
<sequence>MYWAVVLGFIIMPRMGFSQDTTQLKPPTKKERSKLNKKKKNPNAPKNWELNGYLKYLTSVYFLPQANPAMLQDNLIHNRLNFKWYINDAFTFKADLRTRVFFGEYTKLQPNYGKTIVRGDSLKNGYSDYLSWVLLDERGAVIHSTLDRLYLQYSKGNWDLRFGRQRINWGINTIWNPNDIFNSYSFTDFDYEERPGSDALRIQYFTGVASSLEFAAKAFTRWENAAAAFLWKTNQWDYDFQVLAGIVGNDLVLGSGWAGNIKGAGFKGEWSYFYTITDSTSNRHSFTGTVSFDYLFSSKTYLIAGFMYNSNGSTKANSSELFAYRPSAKNIYPYRYSIFVTFTQPIKEVFSVGLTAVYSPGENHSLFLTPNFGYVINEKWDISIVGQISLSKSGRYYVSPVQVAFLRMKFSF</sequence>
<evidence type="ECO:0008006" key="3">
    <source>
        <dbReference type="Google" id="ProtNLM"/>
    </source>
</evidence>
<dbReference type="EMBL" id="CACVAQ010000387">
    <property type="protein sequence ID" value="CAA6826781.1"/>
    <property type="molecule type" value="Genomic_DNA"/>
</dbReference>
<organism evidence="2">
    <name type="scientific">uncultured Aureispira sp</name>
    <dbReference type="NCBI Taxonomy" id="1331704"/>
    <lineage>
        <taxon>Bacteria</taxon>
        <taxon>Pseudomonadati</taxon>
        <taxon>Bacteroidota</taxon>
        <taxon>Saprospiria</taxon>
        <taxon>Saprospirales</taxon>
        <taxon>Saprospiraceae</taxon>
        <taxon>Aureispira</taxon>
        <taxon>environmental samples</taxon>
    </lineage>
</organism>
<protein>
    <recommendedName>
        <fullName evidence="3">Alginate export domain-containing protein</fullName>
    </recommendedName>
</protein>
<dbReference type="AlphaFoldDB" id="A0A6S6TW11"/>
<evidence type="ECO:0000256" key="1">
    <source>
        <dbReference type="SAM" id="MobiDB-lite"/>
    </source>
</evidence>
<accession>A0A6S6TW11</accession>